<dbReference type="AlphaFoldDB" id="A0A4U6XLL2"/>
<name>A0A4U6XLL2_9PEZI</name>
<evidence type="ECO:0000313" key="2">
    <source>
        <dbReference type="EMBL" id="TKW56525.1"/>
    </source>
</evidence>
<evidence type="ECO:0000313" key="3">
    <source>
        <dbReference type="Proteomes" id="UP000310108"/>
    </source>
</evidence>
<reference evidence="2 3" key="1">
    <citation type="journal article" date="2019" name="PLoS ONE">
        <title>Comparative genome analysis indicates high evolutionary potential of pathogenicity genes in Colletotrichum tanaceti.</title>
        <authorList>
            <person name="Lelwala R.V."/>
            <person name="Korhonen P.K."/>
            <person name="Young N.D."/>
            <person name="Scott J.B."/>
            <person name="Ades P.A."/>
            <person name="Gasser R.B."/>
            <person name="Taylor P.W.J."/>
        </authorList>
    </citation>
    <scope>NUCLEOTIDE SEQUENCE [LARGE SCALE GENOMIC DNA]</scope>
    <source>
        <strain evidence="2">BRIP57314</strain>
    </source>
</reference>
<sequence length="174" mass="19022">MNSDHPPGQMYATSTSGSLIGHALTMYDASGVYDALLRGLQEQRPALGLQQHRRLRGHLLLVGKQVLEDHVQAPGDDHVRVRGTRPPPGLIKVNNLVSIESTTGGDDGIEIADEDHRPDHRPDLVLQGLLGPVVVLHAAVEGGREGKDLQDHDRKDHQDRAGHRVKLLRPVVDD</sequence>
<proteinExistence type="predicted"/>
<protein>
    <submittedName>
        <fullName evidence="2">Uncharacterized protein</fullName>
    </submittedName>
</protein>
<feature type="compositionally biased region" description="Basic and acidic residues" evidence="1">
    <location>
        <begin position="144"/>
        <end position="162"/>
    </location>
</feature>
<accession>A0A4U6XLL2</accession>
<organism evidence="2 3">
    <name type="scientific">Colletotrichum tanaceti</name>
    <dbReference type="NCBI Taxonomy" id="1306861"/>
    <lineage>
        <taxon>Eukaryota</taxon>
        <taxon>Fungi</taxon>
        <taxon>Dikarya</taxon>
        <taxon>Ascomycota</taxon>
        <taxon>Pezizomycotina</taxon>
        <taxon>Sordariomycetes</taxon>
        <taxon>Hypocreomycetidae</taxon>
        <taxon>Glomerellales</taxon>
        <taxon>Glomerellaceae</taxon>
        <taxon>Colletotrichum</taxon>
        <taxon>Colletotrichum destructivum species complex</taxon>
    </lineage>
</organism>
<dbReference type="Proteomes" id="UP000310108">
    <property type="component" value="Unassembled WGS sequence"/>
</dbReference>
<gene>
    <name evidence="2" type="ORF">CTA1_10625</name>
</gene>
<comment type="caution">
    <text evidence="2">The sequence shown here is derived from an EMBL/GenBank/DDBJ whole genome shotgun (WGS) entry which is preliminary data.</text>
</comment>
<feature type="region of interest" description="Disordered" evidence="1">
    <location>
        <begin position="144"/>
        <end position="163"/>
    </location>
</feature>
<keyword evidence="3" id="KW-1185">Reference proteome</keyword>
<dbReference type="EMBL" id="PJEX01000065">
    <property type="protein sequence ID" value="TKW56525.1"/>
    <property type="molecule type" value="Genomic_DNA"/>
</dbReference>
<evidence type="ECO:0000256" key="1">
    <source>
        <dbReference type="SAM" id="MobiDB-lite"/>
    </source>
</evidence>